<evidence type="ECO:0000313" key="1">
    <source>
        <dbReference type="EMBL" id="MBJ7603031.1"/>
    </source>
</evidence>
<evidence type="ECO:0000313" key="2">
    <source>
        <dbReference type="Proteomes" id="UP000620075"/>
    </source>
</evidence>
<gene>
    <name evidence="1" type="ORF">JF888_07560</name>
</gene>
<dbReference type="EMBL" id="JAEKNQ010000030">
    <property type="protein sequence ID" value="MBJ7603031.1"/>
    <property type="molecule type" value="Genomic_DNA"/>
</dbReference>
<dbReference type="RefSeq" id="WP_338178343.1">
    <property type="nucleotide sequence ID" value="NZ_JAEKNQ010000030.1"/>
</dbReference>
<reference evidence="1 2" key="1">
    <citation type="submission" date="2020-10" db="EMBL/GenBank/DDBJ databases">
        <title>Ca. Dormibacterota MAGs.</title>
        <authorList>
            <person name="Montgomery K."/>
        </authorList>
    </citation>
    <scope>NUCLEOTIDE SEQUENCE [LARGE SCALE GENOMIC DNA]</scope>
    <source>
        <strain evidence="1">SC8811_S16_3</strain>
    </source>
</reference>
<name>A0A934KGH1_9BACT</name>
<protein>
    <submittedName>
        <fullName evidence="1">Uncharacterized protein</fullName>
    </submittedName>
</protein>
<dbReference type="Proteomes" id="UP000620075">
    <property type="component" value="Unassembled WGS sequence"/>
</dbReference>
<sequence length="67" mass="7472">MEEQPKYLSRVRIVRDQGPIRRAFLPAETEPVTFGTHDEVREHYGTATGLYPDHATTLDYVVAAAAG</sequence>
<organism evidence="1 2">
    <name type="scientific">Candidatus Dormiibacter inghamiae</name>
    <dbReference type="NCBI Taxonomy" id="3127013"/>
    <lineage>
        <taxon>Bacteria</taxon>
        <taxon>Bacillati</taxon>
        <taxon>Candidatus Dormiibacterota</taxon>
        <taxon>Candidatus Dormibacteria</taxon>
        <taxon>Candidatus Dormibacterales</taxon>
        <taxon>Candidatus Dormibacteraceae</taxon>
        <taxon>Candidatus Dormiibacter</taxon>
    </lineage>
</organism>
<dbReference type="AlphaFoldDB" id="A0A934KGH1"/>
<comment type="caution">
    <text evidence="1">The sequence shown here is derived from an EMBL/GenBank/DDBJ whole genome shotgun (WGS) entry which is preliminary data.</text>
</comment>
<accession>A0A934KGH1</accession>
<proteinExistence type="predicted"/>